<feature type="transmembrane region" description="Helical" evidence="1">
    <location>
        <begin position="34"/>
        <end position="50"/>
    </location>
</feature>
<keyword evidence="1" id="KW-0812">Transmembrane</keyword>
<feature type="transmembrane region" description="Helical" evidence="1">
    <location>
        <begin position="151"/>
        <end position="171"/>
    </location>
</feature>
<accession>A0A660LIK1</accession>
<dbReference type="Proteomes" id="UP000278962">
    <property type="component" value="Unassembled WGS sequence"/>
</dbReference>
<evidence type="ECO:0000313" key="2">
    <source>
        <dbReference type="EMBL" id="RKQ92741.1"/>
    </source>
</evidence>
<keyword evidence="1" id="KW-0472">Membrane</keyword>
<proteinExistence type="predicted"/>
<evidence type="ECO:0008006" key="4">
    <source>
        <dbReference type="Google" id="ProtNLM"/>
    </source>
</evidence>
<evidence type="ECO:0000313" key="3">
    <source>
        <dbReference type="Proteomes" id="UP000278962"/>
    </source>
</evidence>
<feature type="transmembrane region" description="Helical" evidence="1">
    <location>
        <begin position="56"/>
        <end position="75"/>
    </location>
</feature>
<dbReference type="InterPro" id="IPR035168">
    <property type="entry name" value="DUF5317"/>
</dbReference>
<keyword evidence="1" id="KW-1133">Transmembrane helix</keyword>
<feature type="transmembrane region" description="Helical" evidence="1">
    <location>
        <begin position="6"/>
        <end position="22"/>
    </location>
</feature>
<keyword evidence="3" id="KW-1185">Reference proteome</keyword>
<gene>
    <name evidence="2" type="ORF">C8N24_2595</name>
</gene>
<dbReference type="AlphaFoldDB" id="A0A660LIK1"/>
<protein>
    <recommendedName>
        <fullName evidence="4">DUF5317 domain-containing protein</fullName>
    </recommendedName>
</protein>
<dbReference type="EMBL" id="RBIL01000001">
    <property type="protein sequence ID" value="RKQ92741.1"/>
    <property type="molecule type" value="Genomic_DNA"/>
</dbReference>
<dbReference type="Pfam" id="PF17248">
    <property type="entry name" value="DUF5317"/>
    <property type="match status" value="1"/>
</dbReference>
<reference evidence="2 3" key="1">
    <citation type="submission" date="2018-10" db="EMBL/GenBank/DDBJ databases">
        <title>Genomic Encyclopedia of Archaeal and Bacterial Type Strains, Phase II (KMG-II): from individual species to whole genera.</title>
        <authorList>
            <person name="Goeker M."/>
        </authorList>
    </citation>
    <scope>NUCLEOTIDE SEQUENCE [LARGE SCALE GENOMIC DNA]</scope>
    <source>
        <strain evidence="2 3">DSM 14954</strain>
    </source>
</reference>
<name>A0A660LIK1_9ACTN</name>
<feature type="transmembrane region" description="Helical" evidence="1">
    <location>
        <begin position="82"/>
        <end position="102"/>
    </location>
</feature>
<sequence length="187" mass="19306">MIIGLAYLLVLASVPLLGGRLTRLADLPLRKPGLALAAILLQVLVISVIPDAGDHTFHTTVHLASYVLLGAFAFANRRIVGVPIIALGGLCNFAAIAANGGVMPTRAGAAESLAVTAKDGEFVNSAVLSDPKLQFLGDVFATPTSLPLHNVFSVGDAILMVGVIVLVHAACGSRIMPRRFHAQAAVA</sequence>
<evidence type="ECO:0000256" key="1">
    <source>
        <dbReference type="SAM" id="Phobius"/>
    </source>
</evidence>
<organism evidence="2 3">
    <name type="scientific">Solirubrobacter pauli</name>
    <dbReference type="NCBI Taxonomy" id="166793"/>
    <lineage>
        <taxon>Bacteria</taxon>
        <taxon>Bacillati</taxon>
        <taxon>Actinomycetota</taxon>
        <taxon>Thermoleophilia</taxon>
        <taxon>Solirubrobacterales</taxon>
        <taxon>Solirubrobacteraceae</taxon>
        <taxon>Solirubrobacter</taxon>
    </lineage>
</organism>
<comment type="caution">
    <text evidence="2">The sequence shown here is derived from an EMBL/GenBank/DDBJ whole genome shotgun (WGS) entry which is preliminary data.</text>
</comment>